<keyword evidence="4 6" id="KW-0472">Membrane</keyword>
<dbReference type="InterPro" id="IPR028055">
    <property type="entry name" value="YidC/Oxa/ALB_C"/>
</dbReference>
<proteinExistence type="inferred from homology"/>
<dbReference type="Proteomes" id="UP000663879">
    <property type="component" value="Unassembled WGS sequence"/>
</dbReference>
<name>A0A813SRF2_9BILA</name>
<dbReference type="GO" id="GO:0005743">
    <property type="term" value="C:mitochondrial inner membrane"/>
    <property type="evidence" value="ECO:0007669"/>
    <property type="project" value="TreeGrafter"/>
</dbReference>
<dbReference type="GO" id="GO:0032977">
    <property type="term" value="F:membrane insertase activity"/>
    <property type="evidence" value="ECO:0007669"/>
    <property type="project" value="InterPro"/>
</dbReference>
<dbReference type="Pfam" id="PF02096">
    <property type="entry name" value="60KD_IMP"/>
    <property type="match status" value="1"/>
</dbReference>
<evidence type="ECO:0000313" key="8">
    <source>
        <dbReference type="EMBL" id="CAF0803633.1"/>
    </source>
</evidence>
<keyword evidence="3 6" id="KW-1133">Transmembrane helix</keyword>
<dbReference type="PANTHER" id="PTHR12428">
    <property type="entry name" value="OXA1"/>
    <property type="match status" value="1"/>
</dbReference>
<dbReference type="PANTHER" id="PTHR12428:SF65">
    <property type="entry name" value="CYTOCHROME C OXIDASE ASSEMBLY PROTEIN COX18, MITOCHONDRIAL"/>
    <property type="match status" value="1"/>
</dbReference>
<feature type="domain" description="Membrane insertase YidC/Oxa/ALB C-terminal" evidence="7">
    <location>
        <begin position="99"/>
        <end position="310"/>
    </location>
</feature>
<evidence type="ECO:0000313" key="9">
    <source>
        <dbReference type="Proteomes" id="UP000663879"/>
    </source>
</evidence>
<comment type="subcellular location">
    <subcellularLocation>
        <location evidence="1 5">Membrane</location>
        <topology evidence="1 5">Multi-pass membrane protein</topology>
    </subcellularLocation>
</comment>
<evidence type="ECO:0000256" key="4">
    <source>
        <dbReference type="ARBA" id="ARBA00023136"/>
    </source>
</evidence>
<sequence>MNKFLNSSRKGSSLLFKSCPLRSIDCNLKILNLNSSINILQKRYESTSKIKSVELIAPQSDLIINTSDNQKFSLITDSPITHGFEDLLINLHDVLSLEWSSTIFLAAIVFRLSICFPIKVYQEHLMAKLVNLRPEITEALEKSLKNLKKDSIFMSPEIKRKITRQTVIIQNHFYKKENCQPQKIPISSVLQMPFWIYLSSATRNLTTGINDHSLQMEQINHESFMWITSLAASDPYYALPVAYCLIAFSNLIYASLNGMTKSNISKIFSFRKYLSVVFIFLITYFISNMPSSVGLFWISSNFLSLIELVILDSIFIRRLLRIPKTSVEPTNIYLTKMNALKSMLKFARK</sequence>
<evidence type="ECO:0000259" key="7">
    <source>
        <dbReference type="Pfam" id="PF02096"/>
    </source>
</evidence>
<comment type="caution">
    <text evidence="8">The sequence shown here is derived from an EMBL/GenBank/DDBJ whole genome shotgun (WGS) entry which is preliminary data.</text>
</comment>
<keyword evidence="9" id="KW-1185">Reference proteome</keyword>
<evidence type="ECO:0000256" key="5">
    <source>
        <dbReference type="RuleBase" id="RU003945"/>
    </source>
</evidence>
<dbReference type="GO" id="GO:0032979">
    <property type="term" value="P:protein insertion into mitochondrial inner membrane from matrix"/>
    <property type="evidence" value="ECO:0007669"/>
    <property type="project" value="TreeGrafter"/>
</dbReference>
<comment type="similarity">
    <text evidence="5">Belongs to the OXA1/ALB3/YidC family.</text>
</comment>
<dbReference type="InterPro" id="IPR001708">
    <property type="entry name" value="YidC/ALB3/OXA1/COX18"/>
</dbReference>
<evidence type="ECO:0000256" key="2">
    <source>
        <dbReference type="ARBA" id="ARBA00022692"/>
    </source>
</evidence>
<organism evidence="8 9">
    <name type="scientific">Brachionus calyciflorus</name>
    <dbReference type="NCBI Taxonomy" id="104777"/>
    <lineage>
        <taxon>Eukaryota</taxon>
        <taxon>Metazoa</taxon>
        <taxon>Spiralia</taxon>
        <taxon>Gnathifera</taxon>
        <taxon>Rotifera</taxon>
        <taxon>Eurotatoria</taxon>
        <taxon>Monogononta</taxon>
        <taxon>Pseudotrocha</taxon>
        <taxon>Ploima</taxon>
        <taxon>Brachionidae</taxon>
        <taxon>Brachionus</taxon>
    </lineage>
</organism>
<feature type="transmembrane region" description="Helical" evidence="6">
    <location>
        <begin position="293"/>
        <end position="316"/>
    </location>
</feature>
<feature type="transmembrane region" description="Helical" evidence="6">
    <location>
        <begin position="268"/>
        <end position="287"/>
    </location>
</feature>
<dbReference type="OrthoDB" id="2148490at2759"/>
<gene>
    <name evidence="8" type="ORF">OXX778_LOCUS6601</name>
</gene>
<protein>
    <recommendedName>
        <fullName evidence="7">Membrane insertase YidC/Oxa/ALB C-terminal domain-containing protein</fullName>
    </recommendedName>
</protein>
<dbReference type="EMBL" id="CAJNOC010000793">
    <property type="protein sequence ID" value="CAF0803633.1"/>
    <property type="molecule type" value="Genomic_DNA"/>
</dbReference>
<evidence type="ECO:0000256" key="3">
    <source>
        <dbReference type="ARBA" id="ARBA00022989"/>
    </source>
</evidence>
<feature type="transmembrane region" description="Helical" evidence="6">
    <location>
        <begin position="236"/>
        <end position="256"/>
    </location>
</feature>
<dbReference type="AlphaFoldDB" id="A0A813SRF2"/>
<keyword evidence="2 5" id="KW-0812">Transmembrane</keyword>
<accession>A0A813SRF2</accession>
<evidence type="ECO:0000256" key="6">
    <source>
        <dbReference type="SAM" id="Phobius"/>
    </source>
</evidence>
<evidence type="ECO:0000256" key="1">
    <source>
        <dbReference type="ARBA" id="ARBA00004141"/>
    </source>
</evidence>
<reference evidence="8" key="1">
    <citation type="submission" date="2021-02" db="EMBL/GenBank/DDBJ databases">
        <authorList>
            <person name="Nowell W R."/>
        </authorList>
    </citation>
    <scope>NUCLEOTIDE SEQUENCE</scope>
    <source>
        <strain evidence="8">Ploen Becks lab</strain>
    </source>
</reference>